<proteinExistence type="predicted"/>
<keyword evidence="2" id="KW-1185">Reference proteome</keyword>
<gene>
    <name evidence="1" type="ORF">HHL14_27365</name>
</gene>
<protein>
    <submittedName>
        <fullName evidence="1">Helix-turn-helix domain-containing protein</fullName>
    </submittedName>
</protein>
<name>A0A7Y0A121_9BURK</name>
<dbReference type="AlphaFoldDB" id="A0A7Y0A121"/>
<reference evidence="1 2" key="1">
    <citation type="submission" date="2020-04" db="EMBL/GenBank/DDBJ databases">
        <title>Paraburkholderia sp. G-4-1-8 isolated from soil.</title>
        <authorList>
            <person name="Dahal R.H."/>
        </authorList>
    </citation>
    <scope>NUCLEOTIDE SEQUENCE [LARGE SCALE GENOMIC DNA]</scope>
    <source>
        <strain evidence="1 2">G-4-1-8</strain>
    </source>
</reference>
<sequence length="88" mass="9682">MDLKTYLSSKRGRARQLAKQIGGYESDISDWKQGKQPVPIPRCRAIESATSGEVTRPDLRPTDWYEIWPELIGAPGSPPVPTASTEAA</sequence>
<dbReference type="GO" id="GO:0003677">
    <property type="term" value="F:DNA binding"/>
    <property type="evidence" value="ECO:0007669"/>
    <property type="project" value="InterPro"/>
</dbReference>
<evidence type="ECO:0000313" key="2">
    <source>
        <dbReference type="Proteomes" id="UP000583127"/>
    </source>
</evidence>
<dbReference type="Gene3D" id="1.10.260.40">
    <property type="entry name" value="lambda repressor-like DNA-binding domains"/>
    <property type="match status" value="1"/>
</dbReference>
<accession>A0A7Y0A121</accession>
<evidence type="ECO:0000313" key="1">
    <source>
        <dbReference type="EMBL" id="NML34538.1"/>
    </source>
</evidence>
<dbReference type="RefSeq" id="WP_169500721.1">
    <property type="nucleotide sequence ID" value="NZ_JABBFZ010000022.1"/>
</dbReference>
<dbReference type="EMBL" id="JABBFZ010000022">
    <property type="protein sequence ID" value="NML34538.1"/>
    <property type="molecule type" value="Genomic_DNA"/>
</dbReference>
<dbReference type="Pfam" id="PF15943">
    <property type="entry name" value="YdaS_toxin"/>
    <property type="match status" value="1"/>
</dbReference>
<comment type="caution">
    <text evidence="1">The sequence shown here is derived from an EMBL/GenBank/DDBJ whole genome shotgun (WGS) entry which is preliminary data.</text>
</comment>
<dbReference type="SUPFAM" id="SSF47413">
    <property type="entry name" value="lambda repressor-like DNA-binding domains"/>
    <property type="match status" value="1"/>
</dbReference>
<dbReference type="InterPro" id="IPR031856">
    <property type="entry name" value="YdaS_toxin-like"/>
</dbReference>
<dbReference type="Proteomes" id="UP000583127">
    <property type="component" value="Unassembled WGS sequence"/>
</dbReference>
<organism evidence="1 2">
    <name type="scientific">Paraburkholderia antibiotica</name>
    <dbReference type="NCBI Taxonomy" id="2728839"/>
    <lineage>
        <taxon>Bacteria</taxon>
        <taxon>Pseudomonadati</taxon>
        <taxon>Pseudomonadota</taxon>
        <taxon>Betaproteobacteria</taxon>
        <taxon>Burkholderiales</taxon>
        <taxon>Burkholderiaceae</taxon>
        <taxon>Paraburkholderia</taxon>
    </lineage>
</organism>
<dbReference type="InterPro" id="IPR010982">
    <property type="entry name" value="Lambda_DNA-bd_dom_sf"/>
</dbReference>